<dbReference type="Gene3D" id="3.40.50.2300">
    <property type="match status" value="1"/>
</dbReference>
<dbReference type="SMART" id="SM00388">
    <property type="entry name" value="HisKA"/>
    <property type="match status" value="1"/>
</dbReference>
<dbReference type="Pfam" id="PF02518">
    <property type="entry name" value="HATPase_c"/>
    <property type="match status" value="1"/>
</dbReference>
<evidence type="ECO:0000256" key="9">
    <source>
        <dbReference type="ARBA" id="ARBA00022989"/>
    </source>
</evidence>
<dbReference type="SUPFAM" id="SSF52172">
    <property type="entry name" value="CheY-like"/>
    <property type="match status" value="1"/>
</dbReference>
<organism evidence="19 20">
    <name type="scientific">Chitinophaga defluvii</name>
    <dbReference type="NCBI Taxonomy" id="3163343"/>
    <lineage>
        <taxon>Bacteria</taxon>
        <taxon>Pseudomonadati</taxon>
        <taxon>Bacteroidota</taxon>
        <taxon>Chitinophagia</taxon>
        <taxon>Chitinophagales</taxon>
        <taxon>Chitinophagaceae</taxon>
        <taxon>Chitinophaga</taxon>
    </lineage>
</organism>
<dbReference type="EC" id="2.7.13.3" evidence="3"/>
<evidence type="ECO:0000256" key="5">
    <source>
        <dbReference type="ARBA" id="ARBA00022553"/>
    </source>
</evidence>
<dbReference type="Pfam" id="PF00512">
    <property type="entry name" value="HisKA"/>
    <property type="match status" value="1"/>
</dbReference>
<dbReference type="PROSITE" id="PS50110">
    <property type="entry name" value="RESPONSE_REGULATORY"/>
    <property type="match status" value="1"/>
</dbReference>
<dbReference type="CDD" id="cd17546">
    <property type="entry name" value="REC_hyHK_CKI1_RcsC-like"/>
    <property type="match status" value="1"/>
</dbReference>
<evidence type="ECO:0000259" key="14">
    <source>
        <dbReference type="PROSITE" id="PS50109"/>
    </source>
</evidence>
<keyword evidence="11" id="KW-0472">Membrane</keyword>
<evidence type="ECO:0000256" key="12">
    <source>
        <dbReference type="PROSITE-ProRule" id="PRU00110"/>
    </source>
</evidence>
<dbReference type="InterPro" id="IPR008207">
    <property type="entry name" value="Sig_transdc_His_kin_Hpt_dom"/>
</dbReference>
<dbReference type="CDD" id="cd00082">
    <property type="entry name" value="HisKA"/>
    <property type="match status" value="1"/>
</dbReference>
<proteinExistence type="predicted"/>
<dbReference type="Proteomes" id="UP001549749">
    <property type="component" value="Unassembled WGS sequence"/>
</dbReference>
<evidence type="ECO:0000256" key="13">
    <source>
        <dbReference type="PROSITE-ProRule" id="PRU00169"/>
    </source>
</evidence>
<dbReference type="PROSITE" id="PS50112">
    <property type="entry name" value="PAS"/>
    <property type="match status" value="2"/>
</dbReference>
<comment type="subcellular location">
    <subcellularLocation>
        <location evidence="2">Cell membrane</location>
        <topology evidence="2">Multi-pass membrane protein</topology>
    </subcellularLocation>
</comment>
<dbReference type="Pfam" id="PF05227">
    <property type="entry name" value="CHASE3"/>
    <property type="match status" value="1"/>
</dbReference>
<dbReference type="InterPro" id="IPR005467">
    <property type="entry name" value="His_kinase_dom"/>
</dbReference>
<dbReference type="InterPro" id="IPR004358">
    <property type="entry name" value="Sig_transdc_His_kin-like_C"/>
</dbReference>
<dbReference type="InterPro" id="IPR036890">
    <property type="entry name" value="HATPase_C_sf"/>
</dbReference>
<evidence type="ECO:0000256" key="6">
    <source>
        <dbReference type="ARBA" id="ARBA00022692"/>
    </source>
</evidence>
<evidence type="ECO:0000256" key="8">
    <source>
        <dbReference type="ARBA" id="ARBA00022840"/>
    </source>
</evidence>
<dbReference type="InterPro" id="IPR011006">
    <property type="entry name" value="CheY-like_superfamily"/>
</dbReference>
<dbReference type="InterPro" id="IPR035965">
    <property type="entry name" value="PAS-like_dom_sf"/>
</dbReference>
<reference evidence="19 20" key="1">
    <citation type="submission" date="2024-06" db="EMBL/GenBank/DDBJ databases">
        <title>Chitinophaga defluvii sp. nov., isolated from municipal sewage.</title>
        <authorList>
            <person name="Zhang L."/>
        </authorList>
    </citation>
    <scope>NUCLEOTIDE SEQUENCE [LARGE SCALE GENOMIC DNA]</scope>
    <source>
        <strain evidence="19 20">H8</strain>
    </source>
</reference>
<dbReference type="SUPFAM" id="SSF47226">
    <property type="entry name" value="Histidine-containing phosphotransfer domain, HPT domain"/>
    <property type="match status" value="1"/>
</dbReference>
<keyword evidence="8" id="KW-0067">ATP-binding</keyword>
<evidence type="ECO:0000256" key="7">
    <source>
        <dbReference type="ARBA" id="ARBA00022741"/>
    </source>
</evidence>
<evidence type="ECO:0000259" key="16">
    <source>
        <dbReference type="PROSITE" id="PS50112"/>
    </source>
</evidence>
<evidence type="ECO:0000256" key="10">
    <source>
        <dbReference type="ARBA" id="ARBA00023012"/>
    </source>
</evidence>
<dbReference type="InterPro" id="IPR036641">
    <property type="entry name" value="HPT_dom_sf"/>
</dbReference>
<keyword evidence="20" id="KW-1185">Reference proteome</keyword>
<dbReference type="RefSeq" id="WP_354661936.1">
    <property type="nucleotide sequence ID" value="NZ_JBEXAC010000002.1"/>
</dbReference>
<feature type="domain" description="Response regulatory" evidence="15">
    <location>
        <begin position="729"/>
        <end position="843"/>
    </location>
</feature>
<dbReference type="Pfam" id="PF00989">
    <property type="entry name" value="PAS"/>
    <property type="match status" value="1"/>
</dbReference>
<sequence length="977" mass="110546">MRFIKYIPFLFFLIAAAILVWFTVKAYTTNSRITESNYWQNHSYEVIRNLQASLLIISNLETGVHEFIITDNADFLQHNLAQTGDLYETLGSIKYLVQDNPAQQQRLSSLRNKLDTQLTIHRQLIQLKKQAPLSPASLDIYHSKLGMDSIRILTNQMLQAEDQLLTGRKEQHALDTAAPFTKPLTGIILAMLAVFASFLWLYKRSSKNENTFRGMVDDVQVIIFTTDLAGFFTFTNKKMSELTGFSRNELLGQHCTILLEDATAEHLRKVYSEQQYFNKPTTTEIFQTKTKSGEKIWVEQIATLRFHNNTLIGFQCIVKDIDKEIKLKETNQHLEQKSKDVALQLQSIIDNTPAFIFIKNKEGRYILVNKSFEEIYGISNEEIIGKTDESFCPEGKAWDHQLEDTQVITQGTFVTTEETIEKDGAFYHYLITKFPLLNDDLHVTGLCGIGTDITEQKKQEKVLKDAKQTAEDAQKAQEIFLANMSHEIRTPMNGIIGLSNQLIKTPMLQTQAHYVNNILAAANNLLAIINDILDFSKLRSESVALEHIPFNMKQLVEKMALSFQVKVKEKGLKFYLDIDDSIPSTLIGDPVRLNQILINLIGNAVKFTTAGTIYVAITLVIQHDDNVRVSFVVKDTGIGIPENKQAMIFDSFTQTRSDNARKYGGTGLGLAITKQLITLLKGFITVESKPGDGSTFYVEIPFDKTLLTPDTNESTEQEIFPEDVLKGKKILVVEDNPINQEVALATLQSAAAEVDIAINGIEAVKKVMNGTYHCIIMDIQMPEMDGYQTTVVLRNMGINTPIIAMTASVIKGEREKCLEAGMNDYTSKPFIPEHLYCQILKSMGEEVPVTNIAMLPSSFADTNLVDLSYLHQMMKYNADIKYTLDEFLLLTPDTLDKLLVASNQKDWENVFMLIHRLNSSLSFVPVPPAKDLIDELEIDAHDKTNTDTIPERVHQVVQILNEAIVFVRERRNDYEDN</sequence>
<dbReference type="SMART" id="SM00387">
    <property type="entry name" value="HATPase_c"/>
    <property type="match status" value="1"/>
</dbReference>
<dbReference type="Gene3D" id="1.10.287.130">
    <property type="match status" value="1"/>
</dbReference>
<dbReference type="Pfam" id="PF00072">
    <property type="entry name" value="Response_reg"/>
    <property type="match status" value="1"/>
</dbReference>
<keyword evidence="5 13" id="KW-0597">Phosphoprotein</keyword>
<dbReference type="Gene3D" id="3.30.450.20">
    <property type="entry name" value="PAS domain"/>
    <property type="match status" value="2"/>
</dbReference>
<evidence type="ECO:0000259" key="15">
    <source>
        <dbReference type="PROSITE" id="PS50110"/>
    </source>
</evidence>
<dbReference type="Gene3D" id="1.20.120.160">
    <property type="entry name" value="HPT domain"/>
    <property type="match status" value="1"/>
</dbReference>
<dbReference type="PANTHER" id="PTHR45339:SF1">
    <property type="entry name" value="HYBRID SIGNAL TRANSDUCTION HISTIDINE KINASE J"/>
    <property type="match status" value="1"/>
</dbReference>
<feature type="domain" description="Histidine kinase" evidence="14">
    <location>
        <begin position="483"/>
        <end position="704"/>
    </location>
</feature>
<feature type="domain" description="PAS" evidence="16">
    <location>
        <begin position="208"/>
        <end position="253"/>
    </location>
</feature>
<dbReference type="EMBL" id="JBEXAC010000002">
    <property type="protein sequence ID" value="MET6999370.1"/>
    <property type="molecule type" value="Genomic_DNA"/>
</dbReference>
<evidence type="ECO:0000259" key="17">
    <source>
        <dbReference type="PROSITE" id="PS50113"/>
    </source>
</evidence>
<keyword evidence="6" id="KW-0812">Transmembrane</keyword>
<dbReference type="PRINTS" id="PR00344">
    <property type="entry name" value="BCTRLSENSOR"/>
</dbReference>
<dbReference type="PROSITE" id="PS50109">
    <property type="entry name" value="HIS_KIN"/>
    <property type="match status" value="1"/>
</dbReference>
<dbReference type="CDD" id="cd16922">
    <property type="entry name" value="HATPase_EvgS-ArcB-TorS-like"/>
    <property type="match status" value="1"/>
</dbReference>
<dbReference type="InterPro" id="IPR013656">
    <property type="entry name" value="PAS_4"/>
</dbReference>
<evidence type="ECO:0000256" key="3">
    <source>
        <dbReference type="ARBA" id="ARBA00012438"/>
    </source>
</evidence>
<dbReference type="InterPro" id="IPR013767">
    <property type="entry name" value="PAS_fold"/>
</dbReference>
<keyword evidence="7" id="KW-0547">Nucleotide-binding</keyword>
<dbReference type="PROSITE" id="PS50894">
    <property type="entry name" value="HPT"/>
    <property type="match status" value="1"/>
</dbReference>
<evidence type="ECO:0000256" key="11">
    <source>
        <dbReference type="ARBA" id="ARBA00023136"/>
    </source>
</evidence>
<dbReference type="InterPro" id="IPR003661">
    <property type="entry name" value="HisK_dim/P_dom"/>
</dbReference>
<dbReference type="InterPro" id="IPR007891">
    <property type="entry name" value="CHASE3"/>
</dbReference>
<dbReference type="Gene3D" id="3.30.565.10">
    <property type="entry name" value="Histidine kinase-like ATPase, C-terminal domain"/>
    <property type="match status" value="1"/>
</dbReference>
<dbReference type="CDD" id="cd00130">
    <property type="entry name" value="PAS"/>
    <property type="match status" value="2"/>
</dbReference>
<dbReference type="SUPFAM" id="SSF55874">
    <property type="entry name" value="ATPase domain of HSP90 chaperone/DNA topoisomerase II/histidine kinase"/>
    <property type="match status" value="1"/>
</dbReference>
<dbReference type="PANTHER" id="PTHR45339">
    <property type="entry name" value="HYBRID SIGNAL TRANSDUCTION HISTIDINE KINASE J"/>
    <property type="match status" value="1"/>
</dbReference>
<comment type="caution">
    <text evidence="19">The sequence shown here is derived from an EMBL/GenBank/DDBJ whole genome shotgun (WGS) entry which is preliminary data.</text>
</comment>
<dbReference type="SUPFAM" id="SSF47384">
    <property type="entry name" value="Homodimeric domain of signal transducing histidine kinase"/>
    <property type="match status" value="1"/>
</dbReference>
<feature type="modified residue" description="4-aspartylphosphate" evidence="13">
    <location>
        <position position="778"/>
    </location>
</feature>
<evidence type="ECO:0000259" key="18">
    <source>
        <dbReference type="PROSITE" id="PS50894"/>
    </source>
</evidence>
<keyword evidence="4" id="KW-1003">Cell membrane</keyword>
<dbReference type="SMART" id="SM00448">
    <property type="entry name" value="REC"/>
    <property type="match status" value="1"/>
</dbReference>
<evidence type="ECO:0000256" key="2">
    <source>
        <dbReference type="ARBA" id="ARBA00004651"/>
    </source>
</evidence>
<dbReference type="Pfam" id="PF08448">
    <property type="entry name" value="PAS_4"/>
    <property type="match status" value="1"/>
</dbReference>
<dbReference type="InterPro" id="IPR001789">
    <property type="entry name" value="Sig_transdc_resp-reg_receiver"/>
</dbReference>
<dbReference type="InterPro" id="IPR003594">
    <property type="entry name" value="HATPase_dom"/>
</dbReference>
<gene>
    <name evidence="19" type="ORF">ABR189_18420</name>
</gene>
<keyword evidence="10" id="KW-0902">Two-component regulatory system</keyword>
<feature type="domain" description="PAS" evidence="16">
    <location>
        <begin position="341"/>
        <end position="394"/>
    </location>
</feature>
<dbReference type="CDD" id="cd19410">
    <property type="entry name" value="HK9-like_sensor"/>
    <property type="match status" value="1"/>
</dbReference>
<dbReference type="InterPro" id="IPR036097">
    <property type="entry name" value="HisK_dim/P_sf"/>
</dbReference>
<name>A0ABV2T9Q6_9BACT</name>
<feature type="domain" description="HPt" evidence="18">
    <location>
        <begin position="876"/>
        <end position="974"/>
    </location>
</feature>
<evidence type="ECO:0000256" key="1">
    <source>
        <dbReference type="ARBA" id="ARBA00000085"/>
    </source>
</evidence>
<feature type="domain" description="PAC" evidence="17">
    <location>
        <begin position="413"/>
        <end position="465"/>
    </location>
</feature>
<dbReference type="NCBIfam" id="TIGR00229">
    <property type="entry name" value="sensory_box"/>
    <property type="match status" value="2"/>
</dbReference>
<dbReference type="SMART" id="SM00091">
    <property type="entry name" value="PAS"/>
    <property type="match status" value="2"/>
</dbReference>
<evidence type="ECO:0000256" key="4">
    <source>
        <dbReference type="ARBA" id="ARBA00022475"/>
    </source>
</evidence>
<protein>
    <recommendedName>
        <fullName evidence="3">histidine kinase</fullName>
        <ecNumber evidence="3">2.7.13.3</ecNumber>
    </recommendedName>
</protein>
<dbReference type="SUPFAM" id="SSF55785">
    <property type="entry name" value="PYP-like sensor domain (PAS domain)"/>
    <property type="match status" value="2"/>
</dbReference>
<feature type="modified residue" description="Phosphohistidine" evidence="12">
    <location>
        <position position="915"/>
    </location>
</feature>
<accession>A0ABV2T9Q6</accession>
<evidence type="ECO:0000313" key="19">
    <source>
        <dbReference type="EMBL" id="MET6999370.1"/>
    </source>
</evidence>
<dbReference type="PROSITE" id="PS50113">
    <property type="entry name" value="PAC"/>
    <property type="match status" value="1"/>
</dbReference>
<dbReference type="InterPro" id="IPR000700">
    <property type="entry name" value="PAS-assoc_C"/>
</dbReference>
<dbReference type="InterPro" id="IPR000014">
    <property type="entry name" value="PAS"/>
</dbReference>
<keyword evidence="9" id="KW-1133">Transmembrane helix</keyword>
<comment type="catalytic activity">
    <reaction evidence="1">
        <text>ATP + protein L-histidine = ADP + protein N-phospho-L-histidine.</text>
        <dbReference type="EC" id="2.7.13.3"/>
    </reaction>
</comment>
<evidence type="ECO:0000313" key="20">
    <source>
        <dbReference type="Proteomes" id="UP001549749"/>
    </source>
</evidence>